<dbReference type="Pfam" id="PF00535">
    <property type="entry name" value="Glycos_transf_2"/>
    <property type="match status" value="1"/>
</dbReference>
<protein>
    <submittedName>
        <fullName evidence="2">Glycosyltransferase involved in cell wall biosynthesis</fullName>
    </submittedName>
</protein>
<proteinExistence type="predicted"/>
<dbReference type="RefSeq" id="WP_141964092.1">
    <property type="nucleotide sequence ID" value="NZ_VFOZ01000003.1"/>
</dbReference>
<dbReference type="CDD" id="cd00761">
    <property type="entry name" value="Glyco_tranf_GTA_type"/>
    <property type="match status" value="1"/>
</dbReference>
<dbReference type="AlphaFoldDB" id="A0A543BTR0"/>
<evidence type="ECO:0000259" key="1">
    <source>
        <dbReference type="Pfam" id="PF00535"/>
    </source>
</evidence>
<name>A0A543BTR0_9ACTN</name>
<reference evidence="2 3" key="1">
    <citation type="submission" date="2019-06" db="EMBL/GenBank/DDBJ databases">
        <title>Sequencing the genomes of 1000 actinobacteria strains.</title>
        <authorList>
            <person name="Klenk H.-P."/>
        </authorList>
    </citation>
    <scope>NUCLEOTIDE SEQUENCE [LARGE SCALE GENOMIC DNA]</scope>
    <source>
        <strain evidence="2 3">DSM 102200</strain>
    </source>
</reference>
<dbReference type="SUPFAM" id="SSF53448">
    <property type="entry name" value="Nucleotide-diphospho-sugar transferases"/>
    <property type="match status" value="1"/>
</dbReference>
<dbReference type="PANTHER" id="PTHR43685">
    <property type="entry name" value="GLYCOSYLTRANSFERASE"/>
    <property type="match status" value="1"/>
</dbReference>
<accession>A0A543BTR0</accession>
<dbReference type="PANTHER" id="PTHR43685:SF11">
    <property type="entry name" value="GLYCOSYLTRANSFERASE TAGX-RELATED"/>
    <property type="match status" value="1"/>
</dbReference>
<organism evidence="2 3">
    <name type="scientific">Actinoallomurus bryophytorum</name>
    <dbReference type="NCBI Taxonomy" id="1490222"/>
    <lineage>
        <taxon>Bacteria</taxon>
        <taxon>Bacillati</taxon>
        <taxon>Actinomycetota</taxon>
        <taxon>Actinomycetes</taxon>
        <taxon>Streptosporangiales</taxon>
        <taxon>Thermomonosporaceae</taxon>
        <taxon>Actinoallomurus</taxon>
    </lineage>
</organism>
<dbReference type="EMBL" id="VFOZ01000003">
    <property type="protein sequence ID" value="TQL88224.1"/>
    <property type="molecule type" value="Genomic_DNA"/>
</dbReference>
<dbReference type="GO" id="GO:0016740">
    <property type="term" value="F:transferase activity"/>
    <property type="evidence" value="ECO:0007669"/>
    <property type="project" value="UniProtKB-KW"/>
</dbReference>
<comment type="caution">
    <text evidence="2">The sequence shown here is derived from an EMBL/GenBank/DDBJ whole genome shotgun (WGS) entry which is preliminary data.</text>
</comment>
<evidence type="ECO:0000313" key="3">
    <source>
        <dbReference type="Proteomes" id="UP000316096"/>
    </source>
</evidence>
<dbReference type="Gene3D" id="3.90.550.10">
    <property type="entry name" value="Spore Coat Polysaccharide Biosynthesis Protein SpsA, Chain A"/>
    <property type="match status" value="1"/>
</dbReference>
<dbReference type="InterPro" id="IPR029044">
    <property type="entry name" value="Nucleotide-diphossugar_trans"/>
</dbReference>
<evidence type="ECO:0000313" key="2">
    <source>
        <dbReference type="EMBL" id="TQL88224.1"/>
    </source>
</evidence>
<dbReference type="InterPro" id="IPR001173">
    <property type="entry name" value="Glyco_trans_2-like"/>
</dbReference>
<gene>
    <name evidence="2" type="ORF">FB559_8843</name>
</gene>
<keyword evidence="3" id="KW-1185">Reference proteome</keyword>
<feature type="domain" description="Glycosyltransferase 2-like" evidence="1">
    <location>
        <begin position="4"/>
        <end position="132"/>
    </location>
</feature>
<keyword evidence="2" id="KW-0808">Transferase</keyword>
<sequence length="306" mass="34254">MLVSVITATYNRAGTLPALFASIVAQDADVEWVVVDDGSTDDTAELVSAMAESAPFPIRFLRQPNRGKHVALNRGIPMARGSMALLIDSDDALLPGGLGRLLDRWREIPAGLQDGFFGVVGRCVDETGRRIGDRFPGRRPIDCNWHDAVYVHRARGDRSGLLRTDVLRAHPFPEPHDRSFVMEGIIWRQIGRRYLTRYVDDPLVLVNTSGHDRLTRRPLGEVGAALRDYHAVVLTQDMPWFRHSPALFIRAAVQYGRLGMVERIPLHRQSAELSGPARLLWASTLPVSTLLWLRDRRGRSGSRSRS</sequence>
<dbReference type="OrthoDB" id="9802632at2"/>
<dbReference type="Proteomes" id="UP000316096">
    <property type="component" value="Unassembled WGS sequence"/>
</dbReference>
<dbReference type="InterPro" id="IPR050834">
    <property type="entry name" value="Glycosyltransf_2"/>
</dbReference>